<feature type="compositionally biased region" description="Basic and acidic residues" evidence="1">
    <location>
        <begin position="59"/>
        <end position="94"/>
    </location>
</feature>
<feature type="compositionally biased region" description="Gly residues" evidence="1">
    <location>
        <begin position="187"/>
        <end position="199"/>
    </location>
</feature>
<name>A0AAU7BUA6_9FLAO</name>
<accession>A0AAU7BUA6</accession>
<sequence length="282" mass="30515">MKLYFKTKHEKDSARITTLIAVILVLVIFIVGPTYLDPPEEYGVAVNFGTTDFGSGRIQPKEPIKSEQVAKKPPQKVEESKPVPSEPKEVKEEVMTSEDAEAIAIKKQKAEEARKKAEVDAKAKKEAERIEKERKEQEAKKKRLDDLIGGIGKSDGTDSGSEGDDNRAGDKGQLNGDPYAPSYFGEPGAGGGGSGYGLRGRGRPSKSKVLPECNEEGKVVVEIHVNRQGNVVNAIPGKRGTTGVSCLYDAAKKTALTYKWPADSKAPVKQVGFVVINFSVTQ</sequence>
<dbReference type="AlphaFoldDB" id="A0AAU7BUA6"/>
<evidence type="ECO:0000313" key="3">
    <source>
        <dbReference type="EMBL" id="XBG61698.1"/>
    </source>
</evidence>
<gene>
    <name evidence="3" type="ORF">ABGB03_02055</name>
</gene>
<organism evidence="3">
    <name type="scientific">Pontimicrobium sp. SW4</name>
    <dbReference type="NCBI Taxonomy" id="3153519"/>
    <lineage>
        <taxon>Bacteria</taxon>
        <taxon>Pseudomonadati</taxon>
        <taxon>Bacteroidota</taxon>
        <taxon>Flavobacteriia</taxon>
        <taxon>Flavobacteriales</taxon>
        <taxon>Flavobacteriaceae</taxon>
        <taxon>Pontimicrobium</taxon>
    </lineage>
</organism>
<evidence type="ECO:0000256" key="1">
    <source>
        <dbReference type="SAM" id="MobiDB-lite"/>
    </source>
</evidence>
<feature type="compositionally biased region" description="Basic and acidic residues" evidence="1">
    <location>
        <begin position="110"/>
        <end position="146"/>
    </location>
</feature>
<evidence type="ECO:0000256" key="2">
    <source>
        <dbReference type="SAM" id="Phobius"/>
    </source>
</evidence>
<proteinExistence type="predicted"/>
<feature type="transmembrane region" description="Helical" evidence="2">
    <location>
        <begin position="16"/>
        <end position="36"/>
    </location>
</feature>
<reference evidence="3" key="1">
    <citation type="submission" date="2024-05" db="EMBL/GenBank/DDBJ databases">
        <title>Pontimicrobium maritimus sp. nov., isolated form sea water.</title>
        <authorList>
            <person name="Muhammad N."/>
            <person name="Vuong T.Q."/>
            <person name="Han H.L."/>
            <person name="Kim S.-G."/>
        </authorList>
    </citation>
    <scope>NUCLEOTIDE SEQUENCE</scope>
    <source>
        <strain evidence="3">SW4</strain>
    </source>
</reference>
<keyword evidence="2" id="KW-0812">Transmembrane</keyword>
<keyword evidence="2" id="KW-1133">Transmembrane helix</keyword>
<dbReference type="RefSeq" id="WP_347924424.1">
    <property type="nucleotide sequence ID" value="NZ_CP157199.1"/>
</dbReference>
<keyword evidence="2" id="KW-0472">Membrane</keyword>
<feature type="region of interest" description="Disordered" evidence="1">
    <location>
        <begin position="110"/>
        <end position="209"/>
    </location>
</feature>
<dbReference type="EMBL" id="CP157199">
    <property type="protein sequence ID" value="XBG61698.1"/>
    <property type="molecule type" value="Genomic_DNA"/>
</dbReference>
<protein>
    <submittedName>
        <fullName evidence="3">Energy transducer TonB</fullName>
    </submittedName>
</protein>
<feature type="region of interest" description="Disordered" evidence="1">
    <location>
        <begin position="55"/>
        <end position="97"/>
    </location>
</feature>